<dbReference type="GO" id="GO:0007204">
    <property type="term" value="P:positive regulation of cytosolic calcium ion concentration"/>
    <property type="evidence" value="ECO:0007669"/>
    <property type="project" value="TreeGrafter"/>
</dbReference>
<evidence type="ECO:0000313" key="15">
    <source>
        <dbReference type="Proteomes" id="UP000886700"/>
    </source>
</evidence>
<evidence type="ECO:0000259" key="14">
    <source>
        <dbReference type="PROSITE" id="PS50262"/>
    </source>
</evidence>
<evidence type="ECO:0000256" key="8">
    <source>
        <dbReference type="ARBA" id="ARBA00023157"/>
    </source>
</evidence>
<dbReference type="InterPro" id="IPR017452">
    <property type="entry name" value="GPCR_Rhodpsn_7TM"/>
</dbReference>
<dbReference type="RefSeq" id="XP_005084893.1">
    <property type="nucleotide sequence ID" value="XM_005084836.2"/>
</dbReference>
<keyword evidence="2" id="KW-1003">Cell membrane</keyword>
<protein>
    <submittedName>
        <fullName evidence="16">Formyl peptide receptor-related sequence 4-like</fullName>
    </submittedName>
</protein>
<keyword evidence="8" id="KW-1015">Disulfide bond</keyword>
<accession>A0A1U7R0C5</accession>
<evidence type="ECO:0000313" key="16">
    <source>
        <dbReference type="RefSeq" id="XP_005084893.1"/>
    </source>
</evidence>
<dbReference type="GO" id="GO:0004875">
    <property type="term" value="F:complement receptor activity"/>
    <property type="evidence" value="ECO:0007669"/>
    <property type="project" value="TreeGrafter"/>
</dbReference>
<keyword evidence="9" id="KW-0675">Receptor</keyword>
<dbReference type="GO" id="GO:0007200">
    <property type="term" value="P:phospholipase C-activating G protein-coupled receptor signaling pathway"/>
    <property type="evidence" value="ECO:0007669"/>
    <property type="project" value="TreeGrafter"/>
</dbReference>
<dbReference type="PANTHER" id="PTHR24225:SF0">
    <property type="entry name" value="N-FORMYL PEPTIDE RECEPTOR 2"/>
    <property type="match status" value="1"/>
</dbReference>
<evidence type="ECO:0000256" key="7">
    <source>
        <dbReference type="ARBA" id="ARBA00023136"/>
    </source>
</evidence>
<feature type="transmembrane region" description="Helical" evidence="13">
    <location>
        <begin position="234"/>
        <end position="255"/>
    </location>
</feature>
<keyword evidence="6" id="KW-0297">G-protein coupled receptor</keyword>
<dbReference type="GO" id="GO:0004982">
    <property type="term" value="F:N-formyl peptide receptor activity"/>
    <property type="evidence" value="ECO:0007669"/>
    <property type="project" value="TreeGrafter"/>
</dbReference>
<gene>
    <name evidence="16" type="primary">LOC101829567</name>
</gene>
<dbReference type="GO" id="GO:0006935">
    <property type="term" value="P:chemotaxis"/>
    <property type="evidence" value="ECO:0007669"/>
    <property type="project" value="UniProtKB-KW"/>
</dbReference>
<feature type="transmembrane region" description="Helical" evidence="13">
    <location>
        <begin position="17"/>
        <end position="37"/>
    </location>
</feature>
<dbReference type="KEGG" id="maua:101829567"/>
<comment type="subcellular location">
    <subcellularLocation>
        <location evidence="1">Cell membrane</location>
        <topology evidence="1">Multi-pass membrane protein</topology>
    </subcellularLocation>
</comment>
<evidence type="ECO:0000256" key="12">
    <source>
        <dbReference type="ARBA" id="ARBA00025736"/>
    </source>
</evidence>
<dbReference type="GO" id="GO:0006954">
    <property type="term" value="P:inflammatory response"/>
    <property type="evidence" value="ECO:0007669"/>
    <property type="project" value="TreeGrafter"/>
</dbReference>
<evidence type="ECO:0000256" key="4">
    <source>
        <dbReference type="ARBA" id="ARBA00022692"/>
    </source>
</evidence>
<dbReference type="AlphaFoldDB" id="A0A1U7R0C5"/>
<dbReference type="Gene3D" id="1.20.1070.10">
    <property type="entry name" value="Rhodopsin 7-helix transmembrane proteins"/>
    <property type="match status" value="1"/>
</dbReference>
<keyword evidence="11" id="KW-0807">Transducer</keyword>
<dbReference type="GeneID" id="101829567"/>
<dbReference type="GO" id="GO:0005886">
    <property type="term" value="C:plasma membrane"/>
    <property type="evidence" value="ECO:0007669"/>
    <property type="project" value="UniProtKB-SubCell"/>
</dbReference>
<evidence type="ECO:0000256" key="11">
    <source>
        <dbReference type="ARBA" id="ARBA00023224"/>
    </source>
</evidence>
<organism evidence="15 16">
    <name type="scientific">Mesocricetus auratus</name>
    <name type="common">Golden hamster</name>
    <dbReference type="NCBI Taxonomy" id="10036"/>
    <lineage>
        <taxon>Eukaryota</taxon>
        <taxon>Metazoa</taxon>
        <taxon>Chordata</taxon>
        <taxon>Craniata</taxon>
        <taxon>Vertebrata</taxon>
        <taxon>Euteleostomi</taxon>
        <taxon>Mammalia</taxon>
        <taxon>Eutheria</taxon>
        <taxon>Euarchontoglires</taxon>
        <taxon>Glires</taxon>
        <taxon>Rodentia</taxon>
        <taxon>Myomorpha</taxon>
        <taxon>Muroidea</taxon>
        <taxon>Cricetidae</taxon>
        <taxon>Cricetinae</taxon>
        <taxon>Mesocricetus</taxon>
    </lineage>
</organism>
<evidence type="ECO:0000256" key="6">
    <source>
        <dbReference type="ARBA" id="ARBA00023040"/>
    </source>
</evidence>
<evidence type="ECO:0000256" key="10">
    <source>
        <dbReference type="ARBA" id="ARBA00023180"/>
    </source>
</evidence>
<feature type="transmembrane region" description="Helical" evidence="13">
    <location>
        <begin position="195"/>
        <end position="213"/>
    </location>
</feature>
<dbReference type="PANTHER" id="PTHR24225">
    <property type="entry name" value="CHEMOTACTIC RECEPTOR"/>
    <property type="match status" value="1"/>
</dbReference>
<dbReference type="PROSITE" id="PS50262">
    <property type="entry name" value="G_PROTEIN_RECEP_F1_2"/>
    <property type="match status" value="1"/>
</dbReference>
<keyword evidence="7 13" id="KW-0472">Membrane</keyword>
<evidence type="ECO:0000256" key="5">
    <source>
        <dbReference type="ARBA" id="ARBA00022989"/>
    </source>
</evidence>
<feature type="transmembrane region" description="Helical" evidence="13">
    <location>
        <begin position="138"/>
        <end position="158"/>
    </location>
</feature>
<name>A0A1U7R0C5_MESAU</name>
<dbReference type="SUPFAM" id="SSF81321">
    <property type="entry name" value="Family A G protein-coupled receptor-like"/>
    <property type="match status" value="1"/>
</dbReference>
<evidence type="ECO:0000256" key="13">
    <source>
        <dbReference type="SAM" id="Phobius"/>
    </source>
</evidence>
<keyword evidence="4 13" id="KW-0812">Transmembrane</keyword>
<dbReference type="InterPro" id="IPR000826">
    <property type="entry name" value="Formyl_rcpt-rel"/>
</dbReference>
<dbReference type="InterPro" id="IPR000276">
    <property type="entry name" value="GPCR_Rhodpsn"/>
</dbReference>
<dbReference type="Pfam" id="PF00001">
    <property type="entry name" value="7tm_1"/>
    <property type="match status" value="1"/>
</dbReference>
<evidence type="ECO:0000256" key="9">
    <source>
        <dbReference type="ARBA" id="ARBA00023170"/>
    </source>
</evidence>
<feature type="domain" description="G-protein coupled receptors family 1 profile" evidence="14">
    <location>
        <begin position="67"/>
        <end position="290"/>
    </location>
</feature>
<sequence length="323" mass="35807">MEDTVEMQQPAPLEVLYLPWAILFLLYSLVAIVSYLVDMASHSLLAQAGESLLPGPLSAACFGHQLVADIIFLGLLPLSLTWTHTCWPLGLAFCHLDPRLAFLTFSASGRLLTHVAADHCTSLLQPSWALAHRIARQIVIWAGRFWILLLGLAVRALGTSRDRNGCSDPFNRTVTLESPRHGQDPSAWSPELDQLVFGFGVPLGILSVFHSVVREQLQLARVSGRPPLLSSPRATAATLFICWFPFHLLLLLKFLGMWGPRLQLGDVWVLLSPLGLTLLGSTSFLNPLLYVCGDKDIQRWLGRALRFPPREGEEEEAAEDPRH</sequence>
<evidence type="ECO:0000256" key="3">
    <source>
        <dbReference type="ARBA" id="ARBA00022500"/>
    </source>
</evidence>
<keyword evidence="5 13" id="KW-1133">Transmembrane helix</keyword>
<dbReference type="OrthoDB" id="9804449at2759"/>
<keyword evidence="10" id="KW-0325">Glycoprotein</keyword>
<keyword evidence="15" id="KW-1185">Reference proteome</keyword>
<reference evidence="16" key="1">
    <citation type="submission" date="2025-08" db="UniProtKB">
        <authorList>
            <consortium name="RefSeq"/>
        </authorList>
    </citation>
    <scope>IDENTIFICATION</scope>
    <source>
        <tissue evidence="16">Liver</tissue>
    </source>
</reference>
<comment type="similarity">
    <text evidence="12">Belongs to the chemokine-like receptor (CMKLR) family.</text>
</comment>
<evidence type="ECO:0000256" key="1">
    <source>
        <dbReference type="ARBA" id="ARBA00004651"/>
    </source>
</evidence>
<keyword evidence="3" id="KW-0145">Chemotaxis</keyword>
<proteinExistence type="inferred from homology"/>
<evidence type="ECO:0000256" key="2">
    <source>
        <dbReference type="ARBA" id="ARBA00022475"/>
    </source>
</evidence>
<feature type="transmembrane region" description="Helical" evidence="13">
    <location>
        <begin position="267"/>
        <end position="291"/>
    </location>
</feature>
<dbReference type="Proteomes" id="UP000886700">
    <property type="component" value="Unplaced"/>
</dbReference>